<comment type="similarity">
    <text evidence="5">Belongs to the Prp family.</text>
</comment>
<reference evidence="7 8" key="1">
    <citation type="submission" date="2012-09" db="EMBL/GenBank/DDBJ databases">
        <title>The Genome Sequence of Alloiococcus otitis ATCC 51267.</title>
        <authorList>
            <consortium name="The Broad Institute Genome Sequencing Platform"/>
            <person name="Earl A."/>
            <person name="Ward D."/>
            <person name="Feldgarden M."/>
            <person name="Gevers D."/>
            <person name="Huys G."/>
            <person name="Walker B."/>
            <person name="Young S.K."/>
            <person name="Zeng Q."/>
            <person name="Gargeya S."/>
            <person name="Fitzgerald M."/>
            <person name="Haas B."/>
            <person name="Abouelleil A."/>
            <person name="Alvarado L."/>
            <person name="Arachchi H.M."/>
            <person name="Berlin A.M."/>
            <person name="Chapman S.B."/>
            <person name="Goldberg J."/>
            <person name="Griggs A."/>
            <person name="Gujja S."/>
            <person name="Hansen M."/>
            <person name="Howarth C."/>
            <person name="Imamovic A."/>
            <person name="Larimer J."/>
            <person name="McCowen C."/>
            <person name="Montmayeur A."/>
            <person name="Murphy C."/>
            <person name="Neiman D."/>
            <person name="Pearson M."/>
            <person name="Priest M."/>
            <person name="Roberts A."/>
            <person name="Saif S."/>
            <person name="Shea T."/>
            <person name="Sisk P."/>
            <person name="Sykes S."/>
            <person name="Wortman J."/>
            <person name="Nusbaum C."/>
            <person name="Birren B."/>
        </authorList>
    </citation>
    <scope>NUCLEOTIDE SEQUENCE [LARGE SCALE GENOMIC DNA]</scope>
    <source>
        <strain evidence="7 8">ATCC 51267</strain>
    </source>
</reference>
<dbReference type="InterPro" id="IPR036764">
    <property type="entry name" value="Peptidase_Prp_sf"/>
</dbReference>
<keyword evidence="8" id="KW-1185">Reference proteome</keyword>
<dbReference type="GO" id="GO:0042254">
    <property type="term" value="P:ribosome biogenesis"/>
    <property type="evidence" value="ECO:0007669"/>
    <property type="project" value="UniProtKB-KW"/>
</dbReference>
<evidence type="ECO:0000256" key="1">
    <source>
        <dbReference type="ARBA" id="ARBA00022517"/>
    </source>
</evidence>
<dbReference type="Proteomes" id="UP000009875">
    <property type="component" value="Unassembled WGS sequence"/>
</dbReference>
<evidence type="ECO:0000256" key="6">
    <source>
        <dbReference type="ARBA" id="ARBA00044538"/>
    </source>
</evidence>
<dbReference type="AlphaFoldDB" id="K9EYQ3"/>
<dbReference type="GO" id="GO:0008234">
    <property type="term" value="F:cysteine-type peptidase activity"/>
    <property type="evidence" value="ECO:0007669"/>
    <property type="project" value="UniProtKB-KW"/>
</dbReference>
<keyword evidence="4" id="KW-0788">Thiol protease</keyword>
<evidence type="ECO:0000313" key="8">
    <source>
        <dbReference type="Proteomes" id="UP000009875"/>
    </source>
</evidence>
<accession>K9EYQ3</accession>
<name>K9EYQ3_9LACT</name>
<evidence type="ECO:0000256" key="3">
    <source>
        <dbReference type="ARBA" id="ARBA00022801"/>
    </source>
</evidence>
<evidence type="ECO:0000256" key="5">
    <source>
        <dbReference type="ARBA" id="ARBA00044503"/>
    </source>
</evidence>
<dbReference type="InterPro" id="IPR007422">
    <property type="entry name" value="Peptidase_Prp"/>
</dbReference>
<dbReference type="EMBL" id="AGXA01000003">
    <property type="protein sequence ID" value="EKU94320.1"/>
    <property type="molecule type" value="Genomic_DNA"/>
</dbReference>
<dbReference type="Pfam" id="PF04327">
    <property type="entry name" value="Peptidase_Prp"/>
    <property type="match status" value="1"/>
</dbReference>
<gene>
    <name evidence="7" type="ORF">HMPREF9698_00148</name>
</gene>
<sequence>MIQAQFDFNPEGKILSFTLQGHADFDESGKDIVCSAVSALSFTSLNSIEALVGVDFNLNQADQEGGYLKADFSQSWDNPDCQLLLNHLLLGLQGIEENYGEYLKVNKNTNNPGGGNHVEN</sequence>
<evidence type="ECO:0000313" key="7">
    <source>
        <dbReference type="EMBL" id="EKU94320.1"/>
    </source>
</evidence>
<dbReference type="RefSeq" id="WP_003776333.1">
    <property type="nucleotide sequence ID" value="NZ_JH992957.1"/>
</dbReference>
<dbReference type="PANTHER" id="PTHR39178:SF1">
    <property type="entry name" value="RIBOSOMAL-PROCESSING CYSTEINE PROTEASE PRP"/>
    <property type="match status" value="1"/>
</dbReference>
<dbReference type="STRING" id="883081.HMPREF9698_00148"/>
<dbReference type="Gene3D" id="3.30.70.1490">
    <property type="entry name" value="Cysteine protease Prp"/>
    <property type="match status" value="1"/>
</dbReference>
<dbReference type="CDD" id="cd16332">
    <property type="entry name" value="Prp-like"/>
    <property type="match status" value="1"/>
</dbReference>
<evidence type="ECO:0000256" key="2">
    <source>
        <dbReference type="ARBA" id="ARBA00022670"/>
    </source>
</evidence>
<protein>
    <recommendedName>
        <fullName evidence="6">Ribosomal processing cysteine protease Prp</fullName>
    </recommendedName>
</protein>
<proteinExistence type="inferred from homology"/>
<dbReference type="SUPFAM" id="SSF118010">
    <property type="entry name" value="TM1457-like"/>
    <property type="match status" value="1"/>
</dbReference>
<dbReference type="PANTHER" id="PTHR39178">
    <property type="entry name" value="HYPOTHETICAL RIBOSOME-ASSOCIATED PROTEIN"/>
    <property type="match status" value="1"/>
</dbReference>
<keyword evidence="2" id="KW-0645">Protease</keyword>
<dbReference type="GO" id="GO:0006508">
    <property type="term" value="P:proteolysis"/>
    <property type="evidence" value="ECO:0007669"/>
    <property type="project" value="UniProtKB-KW"/>
</dbReference>
<comment type="caution">
    <text evidence="7">The sequence shown here is derived from an EMBL/GenBank/DDBJ whole genome shotgun (WGS) entry which is preliminary data.</text>
</comment>
<dbReference type="eggNOG" id="COG2868">
    <property type="taxonomic scope" value="Bacteria"/>
</dbReference>
<dbReference type="OrthoDB" id="48998at2"/>
<organism evidence="7 8">
    <name type="scientific">Alloiococcus otitis ATCC 51267</name>
    <dbReference type="NCBI Taxonomy" id="883081"/>
    <lineage>
        <taxon>Bacteria</taxon>
        <taxon>Bacillati</taxon>
        <taxon>Bacillota</taxon>
        <taxon>Bacilli</taxon>
        <taxon>Lactobacillales</taxon>
        <taxon>Carnobacteriaceae</taxon>
        <taxon>Alloiococcus</taxon>
    </lineage>
</organism>
<keyword evidence="1" id="KW-0690">Ribosome biogenesis</keyword>
<evidence type="ECO:0000256" key="4">
    <source>
        <dbReference type="ARBA" id="ARBA00022807"/>
    </source>
</evidence>
<keyword evidence="3" id="KW-0378">Hydrolase</keyword>
<dbReference type="HOGENOM" id="CLU_140910_1_0_9"/>